<feature type="domain" description="DNA repair metallo-beta-lactamase" evidence="2">
    <location>
        <begin position="26"/>
        <end position="64"/>
    </location>
</feature>
<reference evidence="3 4" key="1">
    <citation type="journal article" date="2024" name="Nat. Commun.">
        <title>Phylogenomics reveals the evolutionary origins of lichenization in chlorophyte algae.</title>
        <authorList>
            <person name="Puginier C."/>
            <person name="Libourel C."/>
            <person name="Otte J."/>
            <person name="Skaloud P."/>
            <person name="Haon M."/>
            <person name="Grisel S."/>
            <person name="Petersen M."/>
            <person name="Berrin J.G."/>
            <person name="Delaux P.M."/>
            <person name="Dal Grande F."/>
            <person name="Keller J."/>
        </authorList>
    </citation>
    <scope>NUCLEOTIDE SEQUENCE [LARGE SCALE GENOMIC DNA]</scope>
    <source>
        <strain evidence="3 4">SAG 2523</strain>
    </source>
</reference>
<dbReference type="EMBL" id="JALJOV010000213">
    <property type="protein sequence ID" value="KAK9865832.1"/>
    <property type="molecule type" value="Genomic_DNA"/>
</dbReference>
<dbReference type="InterPro" id="IPR011084">
    <property type="entry name" value="DRMBL"/>
</dbReference>
<evidence type="ECO:0000313" key="3">
    <source>
        <dbReference type="EMBL" id="KAK9865832.1"/>
    </source>
</evidence>
<dbReference type="GO" id="GO:0003684">
    <property type="term" value="F:damaged DNA binding"/>
    <property type="evidence" value="ECO:0007669"/>
    <property type="project" value="TreeGrafter"/>
</dbReference>
<organism evidence="3 4">
    <name type="scientific">Apatococcus fuscideae</name>
    <dbReference type="NCBI Taxonomy" id="2026836"/>
    <lineage>
        <taxon>Eukaryota</taxon>
        <taxon>Viridiplantae</taxon>
        <taxon>Chlorophyta</taxon>
        <taxon>core chlorophytes</taxon>
        <taxon>Trebouxiophyceae</taxon>
        <taxon>Chlorellales</taxon>
        <taxon>Chlorellaceae</taxon>
        <taxon>Apatococcus</taxon>
    </lineage>
</organism>
<accession>A0AAW1TAV0</accession>
<sequence>MSNRMAGFAQPLNITGKARTGGGKRRQKGTLISYQVPYSEHSSFPELQEFVHWLQPRRLIPSVGNDCGAKARRMVELLRELPEAAK</sequence>
<evidence type="ECO:0000259" key="2">
    <source>
        <dbReference type="Pfam" id="PF07522"/>
    </source>
</evidence>
<name>A0AAW1TAV0_9CHLO</name>
<evidence type="ECO:0000256" key="1">
    <source>
        <dbReference type="SAM" id="MobiDB-lite"/>
    </source>
</evidence>
<dbReference type="GO" id="GO:0036297">
    <property type="term" value="P:interstrand cross-link repair"/>
    <property type="evidence" value="ECO:0007669"/>
    <property type="project" value="TreeGrafter"/>
</dbReference>
<proteinExistence type="predicted"/>
<dbReference type="PANTHER" id="PTHR23240">
    <property type="entry name" value="DNA CROSS-LINK REPAIR PROTEIN PSO2/SNM1-RELATED"/>
    <property type="match status" value="1"/>
</dbReference>
<dbReference type="PANTHER" id="PTHR23240:SF6">
    <property type="entry name" value="DNA CROSS-LINK REPAIR 1A PROTEIN"/>
    <property type="match status" value="1"/>
</dbReference>
<protein>
    <recommendedName>
        <fullName evidence="2">DNA repair metallo-beta-lactamase domain-containing protein</fullName>
    </recommendedName>
</protein>
<dbReference type="Pfam" id="PF07522">
    <property type="entry name" value="DRMBL"/>
    <property type="match status" value="1"/>
</dbReference>
<comment type="caution">
    <text evidence="3">The sequence shown here is derived from an EMBL/GenBank/DDBJ whole genome shotgun (WGS) entry which is preliminary data.</text>
</comment>
<gene>
    <name evidence="3" type="ORF">WJX84_002236</name>
</gene>
<dbReference type="GO" id="GO:0006303">
    <property type="term" value="P:double-strand break repair via nonhomologous end joining"/>
    <property type="evidence" value="ECO:0007669"/>
    <property type="project" value="TreeGrafter"/>
</dbReference>
<dbReference type="GO" id="GO:0035312">
    <property type="term" value="F:5'-3' DNA exonuclease activity"/>
    <property type="evidence" value="ECO:0007669"/>
    <property type="project" value="TreeGrafter"/>
</dbReference>
<evidence type="ECO:0000313" key="4">
    <source>
        <dbReference type="Proteomes" id="UP001485043"/>
    </source>
</evidence>
<dbReference type="AlphaFoldDB" id="A0AAW1TAV0"/>
<feature type="region of interest" description="Disordered" evidence="1">
    <location>
        <begin position="1"/>
        <end position="28"/>
    </location>
</feature>
<dbReference type="Proteomes" id="UP001485043">
    <property type="component" value="Unassembled WGS sequence"/>
</dbReference>
<keyword evidence="4" id="KW-1185">Reference proteome</keyword>